<evidence type="ECO:0000313" key="2">
    <source>
        <dbReference type="Proteomes" id="UP000194236"/>
    </source>
</evidence>
<dbReference type="EMBL" id="MUJZ01000370">
    <property type="protein sequence ID" value="OTF84162.1"/>
    <property type="molecule type" value="Genomic_DNA"/>
</dbReference>
<protein>
    <submittedName>
        <fullName evidence="1">Uncharacterized protein</fullName>
    </submittedName>
</protein>
<accession>A0A1Y3BTR2</accession>
<sequence length="76" mass="8663">MVQLVKRRVKIQITFILNYCLPLIMIIINDHGENILSFISPASQSIVSILTHCVCVCEPLLFHSPCYYIIVIVCLD</sequence>
<reference evidence="1 2" key="1">
    <citation type="submission" date="2017-03" db="EMBL/GenBank/DDBJ databases">
        <title>Genome Survey of Euroglyphus maynei.</title>
        <authorList>
            <person name="Arlian L.G."/>
            <person name="Morgan M.S."/>
            <person name="Rider S.D."/>
        </authorList>
    </citation>
    <scope>NUCLEOTIDE SEQUENCE [LARGE SCALE GENOMIC DNA]</scope>
    <source>
        <strain evidence="1">Arlian Lab</strain>
        <tissue evidence="1">Whole body</tissue>
    </source>
</reference>
<proteinExistence type="predicted"/>
<keyword evidence="2" id="KW-1185">Reference proteome</keyword>
<comment type="caution">
    <text evidence="1">The sequence shown here is derived from an EMBL/GenBank/DDBJ whole genome shotgun (WGS) entry which is preliminary data.</text>
</comment>
<evidence type="ECO:0000313" key="1">
    <source>
        <dbReference type="EMBL" id="OTF84162.1"/>
    </source>
</evidence>
<gene>
    <name evidence="1" type="ORF">BLA29_008901</name>
</gene>
<organism evidence="1 2">
    <name type="scientific">Euroglyphus maynei</name>
    <name type="common">Mayne's house dust mite</name>
    <dbReference type="NCBI Taxonomy" id="6958"/>
    <lineage>
        <taxon>Eukaryota</taxon>
        <taxon>Metazoa</taxon>
        <taxon>Ecdysozoa</taxon>
        <taxon>Arthropoda</taxon>
        <taxon>Chelicerata</taxon>
        <taxon>Arachnida</taxon>
        <taxon>Acari</taxon>
        <taxon>Acariformes</taxon>
        <taxon>Sarcoptiformes</taxon>
        <taxon>Astigmata</taxon>
        <taxon>Psoroptidia</taxon>
        <taxon>Analgoidea</taxon>
        <taxon>Pyroglyphidae</taxon>
        <taxon>Pyroglyphinae</taxon>
        <taxon>Euroglyphus</taxon>
    </lineage>
</organism>
<name>A0A1Y3BTR2_EURMA</name>
<dbReference type="AlphaFoldDB" id="A0A1Y3BTR2"/>
<dbReference type="Proteomes" id="UP000194236">
    <property type="component" value="Unassembled WGS sequence"/>
</dbReference>